<dbReference type="HAMAP" id="MF_00311">
    <property type="entry name" value="ATP_synth_E_arch"/>
    <property type="match status" value="1"/>
</dbReference>
<dbReference type="Gene3D" id="3.30.2320.30">
    <property type="entry name" value="ATP synthase, E subunit, C-terminal"/>
    <property type="match status" value="1"/>
</dbReference>
<proteinExistence type="inferred from homology"/>
<accession>A0A1M5TYW0</accession>
<dbReference type="InterPro" id="IPR038495">
    <property type="entry name" value="ATPase_E_C"/>
</dbReference>
<keyword evidence="4" id="KW-0066">ATP synthesis</keyword>
<dbReference type="GO" id="GO:0046933">
    <property type="term" value="F:proton-transporting ATP synthase activity, rotational mechanism"/>
    <property type="evidence" value="ECO:0007669"/>
    <property type="project" value="UniProtKB-UniRule"/>
</dbReference>
<dbReference type="InterPro" id="IPR002842">
    <property type="entry name" value="ATPase_V1_Esu"/>
</dbReference>
<dbReference type="GO" id="GO:0042777">
    <property type="term" value="P:proton motive force-driven plasma membrane ATP synthesis"/>
    <property type="evidence" value="ECO:0007669"/>
    <property type="project" value="UniProtKB-UniRule"/>
</dbReference>
<dbReference type="GO" id="GO:0033178">
    <property type="term" value="C:proton-transporting two-sector ATPase complex, catalytic domain"/>
    <property type="evidence" value="ECO:0007669"/>
    <property type="project" value="InterPro"/>
</dbReference>
<dbReference type="STRING" id="1121306.SAMN02745196_00776"/>
<dbReference type="Pfam" id="PF01991">
    <property type="entry name" value="vATP-synt_E"/>
    <property type="match status" value="1"/>
</dbReference>
<evidence type="ECO:0000256" key="1">
    <source>
        <dbReference type="ARBA" id="ARBA00005901"/>
    </source>
</evidence>
<dbReference type="OrthoDB" id="1749765at2"/>
<evidence type="ECO:0000313" key="5">
    <source>
        <dbReference type="EMBL" id="SHH55929.1"/>
    </source>
</evidence>
<keyword evidence="6" id="KW-1185">Reference proteome</keyword>
<organism evidence="5 6">
    <name type="scientific">Clostridium collagenovorans DSM 3089</name>
    <dbReference type="NCBI Taxonomy" id="1121306"/>
    <lineage>
        <taxon>Bacteria</taxon>
        <taxon>Bacillati</taxon>
        <taxon>Bacillota</taxon>
        <taxon>Clostridia</taxon>
        <taxon>Eubacteriales</taxon>
        <taxon>Clostridiaceae</taxon>
        <taxon>Clostridium</taxon>
    </lineage>
</organism>
<keyword evidence="4" id="KW-0375">Hydrogen ion transport</keyword>
<gene>
    <name evidence="4" type="primary">atpE</name>
    <name evidence="5" type="ORF">SAMN02745196_00776</name>
</gene>
<dbReference type="EMBL" id="FQXP01000003">
    <property type="protein sequence ID" value="SHH55929.1"/>
    <property type="molecule type" value="Genomic_DNA"/>
</dbReference>
<dbReference type="AlphaFoldDB" id="A0A1M5TYW0"/>
<evidence type="ECO:0000313" key="6">
    <source>
        <dbReference type="Proteomes" id="UP000184526"/>
    </source>
</evidence>
<protein>
    <recommendedName>
        <fullName evidence="4">V-type proton ATPase subunit E</fullName>
    </recommendedName>
    <alternativeName>
        <fullName evidence="4">V-ATPase subunit E</fullName>
    </alternativeName>
</protein>
<dbReference type="Proteomes" id="UP000184526">
    <property type="component" value="Unassembled WGS sequence"/>
</dbReference>
<dbReference type="GO" id="GO:0046961">
    <property type="term" value="F:proton-transporting ATPase activity, rotational mechanism"/>
    <property type="evidence" value="ECO:0007669"/>
    <property type="project" value="InterPro"/>
</dbReference>
<dbReference type="RefSeq" id="WP_072830217.1">
    <property type="nucleotide sequence ID" value="NZ_FQXP01000003.1"/>
</dbReference>
<evidence type="ECO:0000256" key="3">
    <source>
        <dbReference type="ARBA" id="ARBA00023065"/>
    </source>
</evidence>
<evidence type="ECO:0000256" key="2">
    <source>
        <dbReference type="ARBA" id="ARBA00022448"/>
    </source>
</evidence>
<comment type="similarity">
    <text evidence="1 4">Belongs to the V-ATPase E subunit family.</text>
</comment>
<dbReference type="SUPFAM" id="SSF160527">
    <property type="entry name" value="V-type ATPase subunit E-like"/>
    <property type="match status" value="1"/>
</dbReference>
<dbReference type="GO" id="GO:0005524">
    <property type="term" value="F:ATP binding"/>
    <property type="evidence" value="ECO:0007669"/>
    <property type="project" value="UniProtKB-UniRule"/>
</dbReference>
<keyword evidence="2 4" id="KW-0813">Transport</keyword>
<name>A0A1M5TYW0_9CLOT</name>
<evidence type="ECO:0000256" key="4">
    <source>
        <dbReference type="HAMAP-Rule" id="MF_00311"/>
    </source>
</evidence>
<comment type="function">
    <text evidence="4">Produces ATP from ADP in the presence of a proton gradient across the membrane.</text>
</comment>
<keyword evidence="3 4" id="KW-0406">Ion transport</keyword>
<reference evidence="5 6" key="1">
    <citation type="submission" date="2016-11" db="EMBL/GenBank/DDBJ databases">
        <authorList>
            <person name="Jaros S."/>
            <person name="Januszkiewicz K."/>
            <person name="Wedrychowicz H."/>
        </authorList>
    </citation>
    <scope>NUCLEOTIDE SEQUENCE [LARGE SCALE GENOMIC DNA]</scope>
    <source>
        <strain evidence="5 6">DSM 3089</strain>
    </source>
</reference>
<sequence>MSNINNLTNKIMDDAQLRAKSIIEEAKKAETDIISKKVSEAEKIKAQMIEKSKEEGLRKKERIISSAHLKVRNDKLTAKQEMISDVFEKSIEKLNAMDDKEFLEFMKASLLSANLSGDELIVVSDNFKKAVDDKFLKSVNDELNKLDKVGKLTLASEERNIKPGFIVIKNGIELNYTFEALVNSYREELGYEVANALFN</sequence>
<dbReference type="Gene3D" id="1.20.5.620">
    <property type="entry name" value="F1F0 ATP synthase subunit B, membrane domain"/>
    <property type="match status" value="1"/>
</dbReference>